<protein>
    <submittedName>
        <fullName evidence="1">Uncharacterized protein</fullName>
    </submittedName>
</protein>
<dbReference type="EMBL" id="WIXK01000005">
    <property type="protein sequence ID" value="MQY43352.1"/>
    <property type="molecule type" value="Genomic_DNA"/>
</dbReference>
<sequence>MAVGTVMQVDLDDISSERELYGWMATQPAELSRAMAARSALRSLPAVMTRVERMTTNANAGASLVSCLRATIVTCVSAHRLDGPSEALIDAAVAAANAAPRMYPSVTDRTATLCAMSAAESVTCKARASVADAAGQALSLSSDTARSSTLTAGLAPFSSEATVIGDAKAGQDTHGAELFETRLWTTGKAPMPILEYWEGFSKAARDEPTWTYWVEWYQGFMSGAPLDWELQELVALIDDTIWRAGAEAVGIEIERIRTEIAAKAAAAAEAEAAAKAVAVEEQRQLRGAMPASVDHLVANRTIALAVLDGLSAQVELSQSLVASSATISAPLAKMQTGLSQVCNTLRTSTPDALKQESTLMGMRTQVAHFNMAFQQFEAAVLALKHNRADLPAPDQKVLTALLNQRALLGSMASGLSVLAGQDQSLQDRYEDFAATWLDLAKAA</sequence>
<comment type="caution">
    <text evidence="1">The sequence shown here is derived from an EMBL/GenBank/DDBJ whole genome shotgun (WGS) entry which is preliminary data.</text>
</comment>
<dbReference type="AlphaFoldDB" id="A0A844AZD6"/>
<name>A0A844AZD6_9RHOB</name>
<evidence type="ECO:0000313" key="1">
    <source>
        <dbReference type="EMBL" id="MQY43352.1"/>
    </source>
</evidence>
<dbReference type="RefSeq" id="WP_153548228.1">
    <property type="nucleotide sequence ID" value="NZ_WIXK01000005.1"/>
</dbReference>
<keyword evidence="2" id="KW-1185">Reference proteome</keyword>
<proteinExistence type="predicted"/>
<gene>
    <name evidence="1" type="ORF">GG681_11925</name>
</gene>
<evidence type="ECO:0000313" key="2">
    <source>
        <dbReference type="Proteomes" id="UP000436694"/>
    </source>
</evidence>
<organism evidence="1 2">
    <name type="scientific">Tritonibacter aquimaris</name>
    <dbReference type="NCBI Taxonomy" id="2663379"/>
    <lineage>
        <taxon>Bacteria</taxon>
        <taxon>Pseudomonadati</taxon>
        <taxon>Pseudomonadota</taxon>
        <taxon>Alphaproteobacteria</taxon>
        <taxon>Rhodobacterales</taxon>
        <taxon>Paracoccaceae</taxon>
        <taxon>Tritonibacter</taxon>
    </lineage>
</organism>
<accession>A0A844AZD6</accession>
<reference evidence="1 2" key="1">
    <citation type="submission" date="2019-10" db="EMBL/GenBank/DDBJ databases">
        <title>Epibacterium sp. nov., isolated from seawater.</title>
        <authorList>
            <person name="Zhang X."/>
            <person name="Li N."/>
        </authorList>
    </citation>
    <scope>NUCLEOTIDE SEQUENCE [LARGE SCALE GENOMIC DNA]</scope>
    <source>
        <strain evidence="1 2">SM1969</strain>
    </source>
</reference>
<dbReference type="Proteomes" id="UP000436694">
    <property type="component" value="Unassembled WGS sequence"/>
</dbReference>